<sequence>MDIIRNKLLSHRGGEVYKRSLKLDDQLHALDAMNAELTHVRNNIEDLSKSLHELATESLKTIEGKIERIRSDESGQMIAIRADIETFQHEIQKGR</sequence>
<reference evidence="2 3" key="1">
    <citation type="journal article" date="2023" name="G3 (Bethesda)">
        <title>A chromosome-length genome assembly and annotation of blackberry (Rubus argutus, cv. 'Hillquist').</title>
        <authorList>
            <person name="Bruna T."/>
            <person name="Aryal R."/>
            <person name="Dudchenko O."/>
            <person name="Sargent D.J."/>
            <person name="Mead D."/>
            <person name="Buti M."/>
            <person name="Cavallini A."/>
            <person name="Hytonen T."/>
            <person name="Andres J."/>
            <person name="Pham M."/>
            <person name="Weisz D."/>
            <person name="Mascagni F."/>
            <person name="Usai G."/>
            <person name="Natali L."/>
            <person name="Bassil N."/>
            <person name="Fernandez G.E."/>
            <person name="Lomsadze A."/>
            <person name="Armour M."/>
            <person name="Olukolu B."/>
            <person name="Poorten T."/>
            <person name="Britton C."/>
            <person name="Davik J."/>
            <person name="Ashrafi H."/>
            <person name="Aiden E.L."/>
            <person name="Borodovsky M."/>
            <person name="Worthington M."/>
        </authorList>
    </citation>
    <scope>NUCLEOTIDE SEQUENCE [LARGE SCALE GENOMIC DNA]</scope>
    <source>
        <strain evidence="2">PI 553951</strain>
    </source>
</reference>
<keyword evidence="1" id="KW-0175">Coiled coil</keyword>
<keyword evidence="3" id="KW-1185">Reference proteome</keyword>
<proteinExistence type="predicted"/>
<dbReference type="Proteomes" id="UP001457282">
    <property type="component" value="Unassembled WGS sequence"/>
</dbReference>
<feature type="coiled-coil region" evidence="1">
    <location>
        <begin position="30"/>
        <end position="57"/>
    </location>
</feature>
<comment type="caution">
    <text evidence="2">The sequence shown here is derived from an EMBL/GenBank/DDBJ whole genome shotgun (WGS) entry which is preliminary data.</text>
</comment>
<dbReference type="AlphaFoldDB" id="A0AAW1WKK6"/>
<dbReference type="EMBL" id="JBEDUW010000006">
    <property type="protein sequence ID" value="KAK9925207.1"/>
    <property type="molecule type" value="Genomic_DNA"/>
</dbReference>
<organism evidence="2 3">
    <name type="scientific">Rubus argutus</name>
    <name type="common">Southern blackberry</name>
    <dbReference type="NCBI Taxonomy" id="59490"/>
    <lineage>
        <taxon>Eukaryota</taxon>
        <taxon>Viridiplantae</taxon>
        <taxon>Streptophyta</taxon>
        <taxon>Embryophyta</taxon>
        <taxon>Tracheophyta</taxon>
        <taxon>Spermatophyta</taxon>
        <taxon>Magnoliopsida</taxon>
        <taxon>eudicotyledons</taxon>
        <taxon>Gunneridae</taxon>
        <taxon>Pentapetalae</taxon>
        <taxon>rosids</taxon>
        <taxon>fabids</taxon>
        <taxon>Rosales</taxon>
        <taxon>Rosaceae</taxon>
        <taxon>Rosoideae</taxon>
        <taxon>Rosoideae incertae sedis</taxon>
        <taxon>Rubus</taxon>
    </lineage>
</organism>
<name>A0AAW1WKK6_RUBAR</name>
<evidence type="ECO:0000313" key="2">
    <source>
        <dbReference type="EMBL" id="KAK9925207.1"/>
    </source>
</evidence>
<gene>
    <name evidence="2" type="ORF">M0R45_033539</name>
</gene>
<evidence type="ECO:0000256" key="1">
    <source>
        <dbReference type="SAM" id="Coils"/>
    </source>
</evidence>
<evidence type="ECO:0000313" key="3">
    <source>
        <dbReference type="Proteomes" id="UP001457282"/>
    </source>
</evidence>
<accession>A0AAW1WKK6</accession>
<protein>
    <submittedName>
        <fullName evidence="2">Uncharacterized protein</fullName>
    </submittedName>
</protein>